<evidence type="ECO:0000313" key="14">
    <source>
        <dbReference type="Proteomes" id="UP001205105"/>
    </source>
</evidence>
<keyword evidence="4 10" id="KW-0808">Transferase</keyword>
<feature type="compositionally biased region" description="Low complexity" evidence="11">
    <location>
        <begin position="363"/>
        <end position="390"/>
    </location>
</feature>
<dbReference type="InterPro" id="IPR030382">
    <property type="entry name" value="MeTrfase_TRM5/TYW2"/>
</dbReference>
<dbReference type="PROSITE" id="PS51684">
    <property type="entry name" value="SAM_MT_TRM5_TYW2"/>
    <property type="match status" value="1"/>
</dbReference>
<comment type="catalytic activity">
    <reaction evidence="9 10">
        <text>guanosine(37) in tRNA + S-adenosyl-L-methionine = N(1)-methylguanosine(37) in tRNA + S-adenosyl-L-homocysteine + H(+)</text>
        <dbReference type="Rhea" id="RHEA:36899"/>
        <dbReference type="Rhea" id="RHEA-COMP:10145"/>
        <dbReference type="Rhea" id="RHEA-COMP:10147"/>
        <dbReference type="ChEBI" id="CHEBI:15378"/>
        <dbReference type="ChEBI" id="CHEBI:57856"/>
        <dbReference type="ChEBI" id="CHEBI:59789"/>
        <dbReference type="ChEBI" id="CHEBI:73542"/>
        <dbReference type="ChEBI" id="CHEBI:74269"/>
        <dbReference type="EC" id="2.1.1.228"/>
    </reaction>
</comment>
<comment type="function">
    <text evidence="10">Specifically methylates the N1 position of guanosine-37 in various cytoplasmic and mitochondrial tRNAs. Methylation is not dependent on the nature of the nucleoside 5' of the target nucleoside. This is the first step in the biosynthesis of wybutosine (yW), a modified base adjacent to the anticodon of tRNAs and required for accurate decoding.</text>
</comment>
<dbReference type="InterPro" id="IPR029063">
    <property type="entry name" value="SAM-dependent_MTases_sf"/>
</dbReference>
<feature type="region of interest" description="Disordered" evidence="11">
    <location>
        <begin position="491"/>
        <end position="513"/>
    </location>
</feature>
<comment type="subcellular location">
    <subcellularLocation>
        <location evidence="10">Mitochondrion matrix</location>
    </subcellularLocation>
    <subcellularLocation>
        <location evidence="10">Nucleus</location>
    </subcellularLocation>
    <subcellularLocation>
        <location evidence="10">Cytoplasm</location>
    </subcellularLocation>
    <text evidence="10">Predominantly in the mitochondria and in the nucleus.</text>
</comment>
<keyword evidence="3 10" id="KW-0489">Methyltransferase</keyword>
<dbReference type="GO" id="GO:0070901">
    <property type="term" value="P:mitochondrial tRNA methylation"/>
    <property type="evidence" value="ECO:0007669"/>
    <property type="project" value="UniProtKB-ARBA"/>
</dbReference>
<evidence type="ECO:0000256" key="7">
    <source>
        <dbReference type="ARBA" id="ARBA00023128"/>
    </source>
</evidence>
<dbReference type="InterPro" id="IPR025792">
    <property type="entry name" value="tRNA_Gua_MeTrfase_euk"/>
</dbReference>
<feature type="binding site" evidence="10">
    <location>
        <begin position="275"/>
        <end position="276"/>
    </location>
    <ligand>
        <name>S-adenosyl-L-methionine</name>
        <dbReference type="ChEBI" id="CHEBI:59789"/>
    </ligand>
</feature>
<dbReference type="FunFam" id="3.30.300.110:FF:000001">
    <property type="entry name" value="tRNA (guanine(37)-N1)-methyltransferase"/>
    <property type="match status" value="1"/>
</dbReference>
<protein>
    <recommendedName>
        <fullName evidence="10">tRNA (guanine(37)-N1)-methyltransferase</fullName>
        <ecNumber evidence="10">2.1.1.228</ecNumber>
    </recommendedName>
    <alternativeName>
        <fullName evidence="10">M1G-methyltransferase</fullName>
    </alternativeName>
    <alternativeName>
        <fullName evidence="10">tRNA [GM37] methyltransferase</fullName>
    </alternativeName>
    <alternativeName>
        <fullName evidence="10">tRNA methyltransferase 5 homolog</fullName>
    </alternativeName>
</protein>
<feature type="binding site" evidence="10">
    <location>
        <position position="401"/>
    </location>
    <ligand>
        <name>S-adenosyl-L-methionine</name>
        <dbReference type="ChEBI" id="CHEBI:59789"/>
    </ligand>
</feature>
<dbReference type="GO" id="GO:0005634">
    <property type="term" value="C:nucleus"/>
    <property type="evidence" value="ECO:0007669"/>
    <property type="project" value="UniProtKB-SubCell"/>
</dbReference>
<dbReference type="GO" id="GO:0005759">
    <property type="term" value="C:mitochondrial matrix"/>
    <property type="evidence" value="ECO:0007669"/>
    <property type="project" value="UniProtKB-SubCell"/>
</dbReference>
<dbReference type="PANTHER" id="PTHR23245">
    <property type="entry name" value="TRNA METHYLTRANSFERASE"/>
    <property type="match status" value="1"/>
</dbReference>
<keyword evidence="5 10" id="KW-0949">S-adenosyl-L-methionine</keyword>
<dbReference type="EMBL" id="JADXDR010000068">
    <property type="protein sequence ID" value="KAI7840974.1"/>
    <property type="molecule type" value="Genomic_DNA"/>
</dbReference>
<feature type="compositionally biased region" description="Low complexity" evidence="11">
    <location>
        <begin position="341"/>
        <end position="353"/>
    </location>
</feature>
<dbReference type="HAMAP" id="MF_03152">
    <property type="entry name" value="TRM5"/>
    <property type="match status" value="1"/>
</dbReference>
<dbReference type="SUPFAM" id="SSF53335">
    <property type="entry name" value="S-adenosyl-L-methionine-dependent methyltransferases"/>
    <property type="match status" value="1"/>
</dbReference>
<keyword evidence="6 10" id="KW-0819">tRNA processing</keyword>
<organism evidence="13 14">
    <name type="scientific">Chlorella ohadii</name>
    <dbReference type="NCBI Taxonomy" id="2649997"/>
    <lineage>
        <taxon>Eukaryota</taxon>
        <taxon>Viridiplantae</taxon>
        <taxon>Chlorophyta</taxon>
        <taxon>core chlorophytes</taxon>
        <taxon>Trebouxiophyceae</taxon>
        <taxon>Chlorellales</taxon>
        <taxon>Chlorellaceae</taxon>
        <taxon>Chlorella clade</taxon>
        <taxon>Chlorella</taxon>
    </lineage>
</organism>
<evidence type="ECO:0000256" key="10">
    <source>
        <dbReference type="HAMAP-Rule" id="MF_03152"/>
    </source>
</evidence>
<evidence type="ECO:0000256" key="1">
    <source>
        <dbReference type="ARBA" id="ARBA00009775"/>
    </source>
</evidence>
<dbReference type="Gene3D" id="3.30.300.110">
    <property type="entry name" value="Met-10+ protein-like domains"/>
    <property type="match status" value="1"/>
</dbReference>
<keyword evidence="14" id="KW-1185">Reference proteome</keyword>
<evidence type="ECO:0000259" key="12">
    <source>
        <dbReference type="PROSITE" id="PS51684"/>
    </source>
</evidence>
<keyword evidence="7 10" id="KW-0496">Mitochondrion</keyword>
<feature type="binding site" evidence="10">
    <location>
        <begin position="303"/>
        <end position="304"/>
    </location>
    <ligand>
        <name>S-adenosyl-L-methionine</name>
        <dbReference type="ChEBI" id="CHEBI:59789"/>
    </ligand>
</feature>
<evidence type="ECO:0000256" key="6">
    <source>
        <dbReference type="ARBA" id="ARBA00022694"/>
    </source>
</evidence>
<sequence length="513" mass="55635">MAAAGAAANGGSAASRRSFLLPEELRAQFSQQIDLMAVRVPKQSTNQYMKQLSKHLFNKPRMRNVMDDAEAPDGRLLLLDETLTSEADLEGREVPSAGGEPASSLVQFLRDEGLSLARTQVKVDYSYWPAHTVLQRLLPEGIEVPSSFETVGHIAHLNLREELLPHKHTIGQVILDKNPRLRTVVNKVGSIENEFRVFPHEVLAGEPCCETEVRQHGALFRLDYAKVYWNSRLEREHQRLVGLFRPEDVVLDAMAGIGPFAIPAAQKGCLVYANDLNPASFEYLCTNIKLNRVGGKVLPFNMDGRAFMRQAAAGSLDLMAAAAIAPPPPAKPAKGGKAKKQQQQQADAEQAQQPQPPPPQQQPPQQQQQQEAHAGAPESAAAADGNGSSSGSGLFQHIVMNLPAAAVEFLDALNGSFCPRLWEGQPLPLVHVYTFAKGEEELAGLRQRVESHLGGHLDEEPQVHLVRDVAPKKLMVCVSFRVPRSLAFASSAGAADGGGSAGGDDGAKRQRTQ</sequence>
<dbReference type="InterPro" id="IPR056743">
    <property type="entry name" value="TRM5-TYW2-like_MTfase"/>
</dbReference>
<evidence type="ECO:0000256" key="11">
    <source>
        <dbReference type="SAM" id="MobiDB-lite"/>
    </source>
</evidence>
<dbReference type="GO" id="GO:0002939">
    <property type="term" value="P:tRNA N1-guanine methylation"/>
    <property type="evidence" value="ECO:0007669"/>
    <property type="project" value="TreeGrafter"/>
</dbReference>
<comment type="subunit">
    <text evidence="10">Monomer.</text>
</comment>
<keyword evidence="8 10" id="KW-0539">Nucleus</keyword>
<dbReference type="AlphaFoldDB" id="A0AAD5DV79"/>
<dbReference type="InterPro" id="IPR056744">
    <property type="entry name" value="TRM5/TYW2-like_N"/>
</dbReference>
<evidence type="ECO:0000256" key="4">
    <source>
        <dbReference type="ARBA" id="ARBA00022679"/>
    </source>
</evidence>
<dbReference type="EC" id="2.1.1.228" evidence="10"/>
<comment type="similarity">
    <text evidence="1">Belongs to the class I-like SAM-binding methyltransferase superfamily. TRM5/TYW2 family.</text>
</comment>
<reference evidence="13" key="1">
    <citation type="submission" date="2020-11" db="EMBL/GenBank/DDBJ databases">
        <title>Chlorella ohadii genome sequencing and assembly.</title>
        <authorList>
            <person name="Murik O."/>
            <person name="Treves H."/>
            <person name="Kedem I."/>
            <person name="Shotland Y."/>
            <person name="Kaplan A."/>
        </authorList>
    </citation>
    <scope>NUCLEOTIDE SEQUENCE</scope>
    <source>
        <strain evidence="13">1</strain>
    </source>
</reference>
<feature type="domain" description="SAM-dependent methyltransferase TRM5/TYW2-type" evidence="12">
    <location>
        <begin position="148"/>
        <end position="484"/>
    </location>
</feature>
<name>A0AAD5DV79_9CHLO</name>
<gene>
    <name evidence="13" type="ORF">COHA_005203</name>
</gene>
<feature type="compositionally biased region" description="Gly residues" evidence="11">
    <location>
        <begin position="495"/>
        <end position="504"/>
    </location>
</feature>
<dbReference type="PANTHER" id="PTHR23245:SF36">
    <property type="entry name" value="TRNA (GUANINE(37)-N1)-METHYLTRANSFERASE"/>
    <property type="match status" value="1"/>
</dbReference>
<feature type="binding site" evidence="10">
    <location>
        <position position="237"/>
    </location>
    <ligand>
        <name>S-adenosyl-L-methionine</name>
        <dbReference type="ChEBI" id="CHEBI:59789"/>
    </ligand>
</feature>
<accession>A0AAD5DV79</accession>
<comment type="similarity">
    <text evidence="10">Belongs to the TRM5 / TYW2 family.</text>
</comment>
<dbReference type="GO" id="GO:0052906">
    <property type="term" value="F:tRNA (guanine(37)-N1)-methyltransferase activity"/>
    <property type="evidence" value="ECO:0007669"/>
    <property type="project" value="UniProtKB-UniRule"/>
</dbReference>
<evidence type="ECO:0000256" key="9">
    <source>
        <dbReference type="ARBA" id="ARBA00047783"/>
    </source>
</evidence>
<keyword evidence="2 10" id="KW-0963">Cytoplasm</keyword>
<evidence type="ECO:0000256" key="8">
    <source>
        <dbReference type="ARBA" id="ARBA00023242"/>
    </source>
</evidence>
<proteinExistence type="inferred from homology"/>
<evidence type="ECO:0000256" key="3">
    <source>
        <dbReference type="ARBA" id="ARBA00022603"/>
    </source>
</evidence>
<comment type="caution">
    <text evidence="13">The sequence shown here is derived from an EMBL/GenBank/DDBJ whole genome shotgun (WGS) entry which is preliminary data.</text>
</comment>
<dbReference type="Proteomes" id="UP001205105">
    <property type="component" value="Unassembled WGS sequence"/>
</dbReference>
<dbReference type="Pfam" id="PF25133">
    <property type="entry name" value="TYW2_N_2"/>
    <property type="match status" value="1"/>
</dbReference>
<dbReference type="Gene3D" id="3.40.50.150">
    <property type="entry name" value="Vaccinia Virus protein VP39"/>
    <property type="match status" value="1"/>
</dbReference>
<feature type="region of interest" description="Disordered" evidence="11">
    <location>
        <begin position="325"/>
        <end position="390"/>
    </location>
</feature>
<evidence type="ECO:0000313" key="13">
    <source>
        <dbReference type="EMBL" id="KAI7840974.1"/>
    </source>
</evidence>
<evidence type="ECO:0000256" key="2">
    <source>
        <dbReference type="ARBA" id="ARBA00022490"/>
    </source>
</evidence>
<dbReference type="Pfam" id="PF02475">
    <property type="entry name" value="TRM5-TYW2_MTfase"/>
    <property type="match status" value="1"/>
</dbReference>
<evidence type="ECO:0000256" key="5">
    <source>
        <dbReference type="ARBA" id="ARBA00022691"/>
    </source>
</evidence>